<evidence type="ECO:0000256" key="5">
    <source>
        <dbReference type="ARBA" id="ARBA00023163"/>
    </source>
</evidence>
<comment type="caution">
    <text evidence="6">The sequence shown here is derived from an EMBL/GenBank/DDBJ whole genome shotgun (WGS) entry which is preliminary data.</text>
</comment>
<dbReference type="PANTHER" id="PTHR30293:SF0">
    <property type="entry name" value="NITROGEN ASSIMILATION REGULATORY PROTEIN NAC"/>
    <property type="match status" value="1"/>
</dbReference>
<dbReference type="Proteomes" id="UP000256941">
    <property type="component" value="Unassembled WGS sequence"/>
</dbReference>
<proteinExistence type="inferred from homology"/>
<dbReference type="PROSITE" id="PS50931">
    <property type="entry name" value="HTH_LYSR"/>
    <property type="match status" value="1"/>
</dbReference>
<dbReference type="InterPro" id="IPR036390">
    <property type="entry name" value="WH_DNA-bd_sf"/>
</dbReference>
<dbReference type="RefSeq" id="WP_072463991.1">
    <property type="nucleotide sequence ID" value="NZ_CP038197.1"/>
</dbReference>
<dbReference type="AlphaFoldDB" id="A0A369U3S2"/>
<dbReference type="Gene3D" id="3.40.190.290">
    <property type="match status" value="1"/>
</dbReference>
<evidence type="ECO:0000256" key="1">
    <source>
        <dbReference type="ARBA" id="ARBA00009437"/>
    </source>
</evidence>
<dbReference type="InterPro" id="IPR000847">
    <property type="entry name" value="LysR_HTH_N"/>
</dbReference>
<dbReference type="EMBL" id="QTUJ01000003">
    <property type="protein sequence ID" value="REF68925.1"/>
    <property type="molecule type" value="Genomic_DNA"/>
</dbReference>
<evidence type="ECO:0000256" key="4">
    <source>
        <dbReference type="ARBA" id="ARBA00023159"/>
    </source>
</evidence>
<keyword evidence="4" id="KW-0010">Activator</keyword>
<evidence type="ECO:0000256" key="3">
    <source>
        <dbReference type="ARBA" id="ARBA00023125"/>
    </source>
</evidence>
<dbReference type="InterPro" id="IPR036388">
    <property type="entry name" value="WH-like_DNA-bd_sf"/>
</dbReference>
<dbReference type="Gene3D" id="1.10.10.10">
    <property type="entry name" value="Winged helix-like DNA-binding domain superfamily/Winged helix DNA-binding domain"/>
    <property type="match status" value="1"/>
</dbReference>
<dbReference type="PANTHER" id="PTHR30293">
    <property type="entry name" value="TRANSCRIPTIONAL REGULATORY PROTEIN NAC-RELATED"/>
    <property type="match status" value="1"/>
</dbReference>
<dbReference type="Pfam" id="PF03466">
    <property type="entry name" value="LysR_substrate"/>
    <property type="match status" value="1"/>
</dbReference>
<dbReference type="FunFam" id="1.10.10.10:FF:000001">
    <property type="entry name" value="LysR family transcriptional regulator"/>
    <property type="match status" value="1"/>
</dbReference>
<evidence type="ECO:0000313" key="6">
    <source>
        <dbReference type="EMBL" id="REF68925.1"/>
    </source>
</evidence>
<dbReference type="GO" id="GO:2000142">
    <property type="term" value="P:regulation of DNA-templated transcription initiation"/>
    <property type="evidence" value="ECO:0007669"/>
    <property type="project" value="TreeGrafter"/>
</dbReference>
<dbReference type="SUPFAM" id="SSF53850">
    <property type="entry name" value="Periplasmic binding protein-like II"/>
    <property type="match status" value="1"/>
</dbReference>
<gene>
    <name evidence="6" type="ORF">BDD41_4008</name>
</gene>
<evidence type="ECO:0000313" key="7">
    <source>
        <dbReference type="Proteomes" id="UP000256941"/>
    </source>
</evidence>
<comment type="similarity">
    <text evidence="1">Belongs to the LysR transcriptional regulatory family.</text>
</comment>
<evidence type="ECO:0000256" key="2">
    <source>
        <dbReference type="ARBA" id="ARBA00023015"/>
    </source>
</evidence>
<protein>
    <submittedName>
        <fullName evidence="6">LysR family nitrogen assimilation transcriptional regulator</fullName>
    </submittedName>
</protein>
<dbReference type="GO" id="GO:0003677">
    <property type="term" value="F:DNA binding"/>
    <property type="evidence" value="ECO:0007669"/>
    <property type="project" value="UniProtKB-KW"/>
</dbReference>
<dbReference type="Pfam" id="PF00126">
    <property type="entry name" value="HTH_1"/>
    <property type="match status" value="1"/>
</dbReference>
<dbReference type="GO" id="GO:0003700">
    <property type="term" value="F:DNA-binding transcription factor activity"/>
    <property type="evidence" value="ECO:0007669"/>
    <property type="project" value="InterPro"/>
</dbReference>
<organism evidence="6 7">
    <name type="scientific">Paracoccus versutus</name>
    <name type="common">Thiobacillus versutus</name>
    <dbReference type="NCBI Taxonomy" id="34007"/>
    <lineage>
        <taxon>Bacteria</taxon>
        <taxon>Pseudomonadati</taxon>
        <taxon>Pseudomonadota</taxon>
        <taxon>Alphaproteobacteria</taxon>
        <taxon>Rhodobacterales</taxon>
        <taxon>Paracoccaceae</taxon>
        <taxon>Paracoccus</taxon>
    </lineage>
</organism>
<dbReference type="InterPro" id="IPR005119">
    <property type="entry name" value="LysR_subst-bd"/>
</dbReference>
<keyword evidence="5" id="KW-0804">Transcription</keyword>
<name>A0A369U3S2_PARVE</name>
<keyword evidence="3" id="KW-0238">DNA-binding</keyword>
<reference evidence="6 7" key="1">
    <citation type="submission" date="2018-08" db="EMBL/GenBank/DDBJ databases">
        <title>Genomic Encyclopedia of Archaeal and Bacterial Type Strains, Phase II (KMG-II): from individual species to whole genera.</title>
        <authorList>
            <person name="Goeker M."/>
        </authorList>
    </citation>
    <scope>NUCLEOTIDE SEQUENCE [LARGE SCALE GENOMIC DNA]</scope>
    <source>
        <strain evidence="6 7">DSM 17099</strain>
    </source>
</reference>
<sequence length="310" mass="34027">MDLKQLRYFCSIYDSKSLSAAADAERIAVSALSYHLANLEAEIGAPLFTRKPRGLEATAAGERLYLHARTILKTVEVAKRDLSTFRDNVSGEVSLALAYSAIQAIGVQLAKVVVEDYPDLQLNMIESLSSTTLLHLSSADADLGLAYNPPLTSTFKATPILEEDLVLIGKREIIGSGSEPVTVSELLDFKIIMLRQGMAARALLDHHKTLEQIYATSQLQMNSVHAISGAVREGLGCTIGTTLFMGDEIKSGRLHWRPIISPTLTRTLYLCEQTDRPPTIALETIRDLIRDLIVRAVKDGIWPARLVEAE</sequence>
<keyword evidence="2" id="KW-0805">Transcription regulation</keyword>
<dbReference type="SUPFAM" id="SSF46785">
    <property type="entry name" value="Winged helix' DNA-binding domain"/>
    <property type="match status" value="1"/>
</dbReference>
<accession>A0A369U3S2</accession>
<accession>A0A3D9XEG6</accession>